<dbReference type="EMBL" id="FNRM01000001">
    <property type="protein sequence ID" value="SDZ95600.1"/>
    <property type="molecule type" value="Genomic_DNA"/>
</dbReference>
<sequence>MSLSPLAAKLQAHATLLPSQCELLERVLFQIEFNGFQHIHLIGGTGSGKTTLSLVLAELLSDAMNLAYFSAQPDMTTTQCQKHLLQQWFGLSEFEANLMELLEQPQPQPLVWILDSQGSLPLGCLSLLRAHPIHIITTGPDVLTEADLNLAISPITEAEAEQLLPVQMLQTRTAAERLQAAAGNLHRLLEPEIVPDRSDSKPVAMLAQKYRTASLVLTVLGVVAILLFWWLSQPSEPELLLADNQPRPVVQAWNPADVVVSEAEPGQTHADNRLPDETRADDTLVTDVEELHRTESIAAVEQELLDEPVLEIASAEPAMQPETTEHLASAEQSAMAGQTAITEHAEDVATIADTTSLDPNAWPHDEATLLAMDENHYVLQLGAFANLNAAKAVRQSYPDLTVLIYQRQHNGQSQWVVVLAAYPTAEQARAIRADIPAALRAETPFIKSMQQVWQEIRSSQPGRGNHSP</sequence>
<dbReference type="RefSeq" id="WP_091337989.1">
    <property type="nucleotide sequence ID" value="NZ_FNRM01000001.1"/>
</dbReference>
<dbReference type="Proteomes" id="UP000198773">
    <property type="component" value="Unassembled WGS sequence"/>
</dbReference>
<protein>
    <submittedName>
        <fullName evidence="3">Sporulation related domain-containing protein</fullName>
    </submittedName>
</protein>
<keyword evidence="4" id="KW-1185">Reference proteome</keyword>
<dbReference type="Pfam" id="PF05036">
    <property type="entry name" value="SPOR"/>
    <property type="match status" value="1"/>
</dbReference>
<keyword evidence="1" id="KW-0812">Transmembrane</keyword>
<dbReference type="SUPFAM" id="SSF110997">
    <property type="entry name" value="Sporulation related repeat"/>
    <property type="match status" value="1"/>
</dbReference>
<dbReference type="InterPro" id="IPR007730">
    <property type="entry name" value="SPOR-like_dom"/>
</dbReference>
<keyword evidence="1" id="KW-1133">Transmembrane helix</keyword>
<evidence type="ECO:0000313" key="4">
    <source>
        <dbReference type="Proteomes" id="UP000198773"/>
    </source>
</evidence>
<evidence type="ECO:0000313" key="3">
    <source>
        <dbReference type="EMBL" id="SDZ95600.1"/>
    </source>
</evidence>
<evidence type="ECO:0000256" key="1">
    <source>
        <dbReference type="SAM" id="Phobius"/>
    </source>
</evidence>
<keyword evidence="1" id="KW-0472">Membrane</keyword>
<dbReference type="AlphaFoldDB" id="A0A1H3X8N0"/>
<gene>
    <name evidence="3" type="ORF">SAMN04488051_101145</name>
</gene>
<dbReference type="InterPro" id="IPR027417">
    <property type="entry name" value="P-loop_NTPase"/>
</dbReference>
<dbReference type="GO" id="GO:0042834">
    <property type="term" value="F:peptidoglycan binding"/>
    <property type="evidence" value="ECO:0007669"/>
    <property type="project" value="InterPro"/>
</dbReference>
<dbReference type="InterPro" id="IPR036680">
    <property type="entry name" value="SPOR-like_sf"/>
</dbReference>
<reference evidence="3 4" key="1">
    <citation type="submission" date="2016-10" db="EMBL/GenBank/DDBJ databases">
        <authorList>
            <person name="de Groot N.N."/>
        </authorList>
    </citation>
    <scope>NUCLEOTIDE SEQUENCE [LARGE SCALE GENOMIC DNA]</scope>
    <source>
        <strain evidence="3 4">CGMCC 1.3430</strain>
    </source>
</reference>
<organism evidence="3 4">
    <name type="scientific">Alkalimonas amylolytica</name>
    <dbReference type="NCBI Taxonomy" id="152573"/>
    <lineage>
        <taxon>Bacteria</taxon>
        <taxon>Pseudomonadati</taxon>
        <taxon>Pseudomonadota</taxon>
        <taxon>Gammaproteobacteria</taxon>
        <taxon>Alkalimonas</taxon>
    </lineage>
</organism>
<feature type="domain" description="SPOR" evidence="2">
    <location>
        <begin position="371"/>
        <end position="448"/>
    </location>
</feature>
<dbReference type="PROSITE" id="PS51724">
    <property type="entry name" value="SPOR"/>
    <property type="match status" value="1"/>
</dbReference>
<proteinExistence type="predicted"/>
<dbReference type="OrthoDB" id="6189127at2"/>
<dbReference type="Gene3D" id="3.30.70.1070">
    <property type="entry name" value="Sporulation related repeat"/>
    <property type="match status" value="1"/>
</dbReference>
<dbReference type="SUPFAM" id="SSF52540">
    <property type="entry name" value="P-loop containing nucleoside triphosphate hydrolases"/>
    <property type="match status" value="1"/>
</dbReference>
<feature type="transmembrane region" description="Helical" evidence="1">
    <location>
        <begin position="210"/>
        <end position="231"/>
    </location>
</feature>
<accession>A0A1H3X8N0</accession>
<dbReference type="STRING" id="152573.SAMN04488051_101145"/>
<name>A0A1H3X8N0_ALKAM</name>
<evidence type="ECO:0000259" key="2">
    <source>
        <dbReference type="PROSITE" id="PS51724"/>
    </source>
</evidence>